<feature type="transmembrane region" description="Helical" evidence="1">
    <location>
        <begin position="196"/>
        <end position="214"/>
    </location>
</feature>
<sequence length="298" mass="33255">MWKRPRTWVTLALLVLLNVVAWDIRPQALEIPGVIPLYSHQTETGIERIVLRPARFYFDSVWYSYAVALFIGLVLPIALARLLIWLWRALSREKKRVVAAWLVLIVVCNVVAWDLATFFDDMVIGIPLYKSQDGTGNIQYTGILPGIPFLGPLTSYALSFLIGIGLPLAALWFWLRRQRGQAVTPVSSDLPLGQQVLALLALLVVFNVLAWDWAESTEKDSLVVVTGERETRESNGFSRYTAIYYSGVAPGVRFADKGASVLASFFVGEILPLLIAPALFRRRRLRAVPLPPVAGAPR</sequence>
<keyword evidence="1" id="KW-0472">Membrane</keyword>
<dbReference type="AlphaFoldDB" id="A0A9X3YH62"/>
<keyword evidence="1" id="KW-0812">Transmembrane</keyword>
<evidence type="ECO:0000313" key="3">
    <source>
        <dbReference type="Proteomes" id="UP001139971"/>
    </source>
</evidence>
<dbReference type="RefSeq" id="WP_263543935.1">
    <property type="nucleotide sequence ID" value="NZ_JAOVZO020000006.1"/>
</dbReference>
<protein>
    <submittedName>
        <fullName evidence="2">Uncharacterized protein</fullName>
    </submittedName>
</protein>
<organism evidence="2 3">
    <name type="scientific">Tahibacter soli</name>
    <dbReference type="NCBI Taxonomy" id="2983605"/>
    <lineage>
        <taxon>Bacteria</taxon>
        <taxon>Pseudomonadati</taxon>
        <taxon>Pseudomonadota</taxon>
        <taxon>Gammaproteobacteria</taxon>
        <taxon>Lysobacterales</taxon>
        <taxon>Rhodanobacteraceae</taxon>
        <taxon>Tahibacter</taxon>
    </lineage>
</organism>
<dbReference type="EMBL" id="JAOVZO020000006">
    <property type="protein sequence ID" value="MDC8012279.1"/>
    <property type="molecule type" value="Genomic_DNA"/>
</dbReference>
<feature type="transmembrane region" description="Helical" evidence="1">
    <location>
        <begin position="98"/>
        <end position="119"/>
    </location>
</feature>
<comment type="caution">
    <text evidence="2">The sequence shown here is derived from an EMBL/GenBank/DDBJ whole genome shotgun (WGS) entry which is preliminary data.</text>
</comment>
<reference evidence="2" key="1">
    <citation type="submission" date="2023-02" db="EMBL/GenBank/DDBJ databases">
        <title>Tahibacter soli sp. nov. isolated from soil.</title>
        <authorList>
            <person name="Baek J.H."/>
            <person name="Lee J.K."/>
            <person name="Choi D.G."/>
            <person name="Jeon C.O."/>
        </authorList>
    </citation>
    <scope>NUCLEOTIDE SEQUENCE</scope>
    <source>
        <strain evidence="2">BL</strain>
    </source>
</reference>
<dbReference type="Proteomes" id="UP001139971">
    <property type="component" value="Unassembled WGS sequence"/>
</dbReference>
<proteinExistence type="predicted"/>
<feature type="transmembrane region" description="Helical" evidence="1">
    <location>
        <begin position="156"/>
        <end position="175"/>
    </location>
</feature>
<accession>A0A9X3YH62</accession>
<evidence type="ECO:0000256" key="1">
    <source>
        <dbReference type="SAM" id="Phobius"/>
    </source>
</evidence>
<feature type="transmembrane region" description="Helical" evidence="1">
    <location>
        <begin position="259"/>
        <end position="280"/>
    </location>
</feature>
<name>A0A9X3YH62_9GAMM</name>
<keyword evidence="3" id="KW-1185">Reference proteome</keyword>
<evidence type="ECO:0000313" key="2">
    <source>
        <dbReference type="EMBL" id="MDC8012279.1"/>
    </source>
</evidence>
<gene>
    <name evidence="2" type="ORF">OD750_006925</name>
</gene>
<feature type="transmembrane region" description="Helical" evidence="1">
    <location>
        <begin position="62"/>
        <end position="86"/>
    </location>
</feature>
<keyword evidence="1" id="KW-1133">Transmembrane helix</keyword>